<comment type="caution">
    <text evidence="1">The sequence shown here is derived from an EMBL/GenBank/DDBJ whole genome shotgun (WGS) entry which is preliminary data.</text>
</comment>
<dbReference type="EMBL" id="VXIV02000684">
    <property type="protein sequence ID" value="KAF6036724.1"/>
    <property type="molecule type" value="Genomic_DNA"/>
</dbReference>
<evidence type="ECO:0000313" key="2">
    <source>
        <dbReference type="Proteomes" id="UP000593567"/>
    </source>
</evidence>
<dbReference type="Proteomes" id="UP000593567">
    <property type="component" value="Unassembled WGS sequence"/>
</dbReference>
<reference evidence="1" key="1">
    <citation type="submission" date="2020-06" db="EMBL/GenBank/DDBJ databases">
        <title>Draft genome of Bugula neritina, a colonial animal packing powerful symbionts and potential medicines.</title>
        <authorList>
            <person name="Rayko M."/>
        </authorList>
    </citation>
    <scope>NUCLEOTIDE SEQUENCE [LARGE SCALE GENOMIC DNA]</scope>
    <source>
        <strain evidence="1">Kwan_BN1</strain>
    </source>
</reference>
<proteinExistence type="predicted"/>
<name>A0A7J7KFM0_BUGNE</name>
<gene>
    <name evidence="1" type="ORF">EB796_004966</name>
</gene>
<sequence>MKLCIYTKTKEITIDYITRIKLLSTSVPSLPQTSSKCILIYKSFCASAVYMLLPQLETFSHFIFLDCSSLSICQL</sequence>
<keyword evidence="2" id="KW-1185">Reference proteome</keyword>
<evidence type="ECO:0000313" key="1">
    <source>
        <dbReference type="EMBL" id="KAF6036724.1"/>
    </source>
</evidence>
<accession>A0A7J7KFM0</accession>
<organism evidence="1 2">
    <name type="scientific">Bugula neritina</name>
    <name type="common">Brown bryozoan</name>
    <name type="synonym">Sertularia neritina</name>
    <dbReference type="NCBI Taxonomy" id="10212"/>
    <lineage>
        <taxon>Eukaryota</taxon>
        <taxon>Metazoa</taxon>
        <taxon>Spiralia</taxon>
        <taxon>Lophotrochozoa</taxon>
        <taxon>Bryozoa</taxon>
        <taxon>Gymnolaemata</taxon>
        <taxon>Cheilostomatida</taxon>
        <taxon>Flustrina</taxon>
        <taxon>Buguloidea</taxon>
        <taxon>Bugulidae</taxon>
        <taxon>Bugula</taxon>
    </lineage>
</organism>
<dbReference type="AlphaFoldDB" id="A0A7J7KFM0"/>
<protein>
    <submittedName>
        <fullName evidence="1">Uncharacterized protein</fullName>
    </submittedName>
</protein>